<reference evidence="2" key="1">
    <citation type="submission" date="2010-10" db="EMBL/GenBank/DDBJ databases">
        <authorList>
            <consortium name="US DOE Joint Genome Institute (JGI-PGF)"/>
            <person name="Lucas S."/>
            <person name="Copeland A."/>
            <person name="Lapidus A."/>
            <person name="Bruce D."/>
            <person name="Goodwin L."/>
            <person name="Pitluck S."/>
            <person name="Kyrpides N."/>
            <person name="Mavromatis K."/>
            <person name="Detter J.C."/>
            <person name="Han C."/>
            <person name="Land M."/>
            <person name="Hauser L."/>
            <person name="Markowitz V."/>
            <person name="Cheng J.-F."/>
            <person name="Hugenholtz P."/>
            <person name="Woyke T."/>
            <person name="Wu D."/>
            <person name="Pukall R."/>
            <person name="Wahrenburg C."/>
            <person name="Brambilla E."/>
            <person name="Klenk H.-P."/>
            <person name="Eisen J.A."/>
        </authorList>
    </citation>
    <scope>NUCLEOTIDE SEQUENCE [LARGE SCALE GENOMIC DNA]</scope>
    <source>
        <strain evidence="2">DSM 13965</strain>
    </source>
</reference>
<keyword evidence="3" id="KW-1185">Reference proteome</keyword>
<evidence type="ECO:0000313" key="3">
    <source>
        <dbReference type="Proteomes" id="UP000005710"/>
    </source>
</evidence>
<dbReference type="Proteomes" id="UP000005710">
    <property type="component" value="Unassembled WGS sequence"/>
</dbReference>
<dbReference type="AlphaFoldDB" id="K6Q1W2"/>
<dbReference type="EMBL" id="AENY02000002">
    <property type="protein sequence ID" value="EKP94969.1"/>
    <property type="molecule type" value="Genomic_DNA"/>
</dbReference>
<evidence type="ECO:0000313" key="2">
    <source>
        <dbReference type="EMBL" id="EKP94969.1"/>
    </source>
</evidence>
<comment type="caution">
    <text evidence="2">The sequence shown here is derived from an EMBL/GenBank/DDBJ whole genome shotgun (WGS) entry which is preliminary data.</text>
</comment>
<dbReference type="eggNOG" id="ENOG50339ZD">
    <property type="taxonomic scope" value="Bacteria"/>
</dbReference>
<name>K6Q1W2_9FIRM</name>
<feature type="region of interest" description="Disordered" evidence="1">
    <location>
        <begin position="112"/>
        <end position="143"/>
    </location>
</feature>
<organism evidence="2 3">
    <name type="scientific">Thermaerobacter subterraneus DSM 13965</name>
    <dbReference type="NCBI Taxonomy" id="867903"/>
    <lineage>
        <taxon>Bacteria</taxon>
        <taxon>Bacillati</taxon>
        <taxon>Bacillota</taxon>
        <taxon>Clostridia</taxon>
        <taxon>Eubacteriales</taxon>
        <taxon>Clostridiales Family XVII. Incertae Sedis</taxon>
        <taxon>Thermaerobacter</taxon>
    </lineage>
</organism>
<reference evidence="2" key="2">
    <citation type="submission" date="2012-10" db="EMBL/GenBank/DDBJ databases">
        <title>Improved high-quality draft of Thermaerobacter subterraneus C21, DSM 13965.</title>
        <authorList>
            <consortium name="DOE Joint Genome Institute"/>
            <person name="Eisen J."/>
            <person name="Huntemann M."/>
            <person name="Wei C.-L."/>
            <person name="Han J."/>
            <person name="Detter J.C."/>
            <person name="Han C."/>
            <person name="Tapia R."/>
            <person name="Chen A."/>
            <person name="Kyrpides N."/>
            <person name="Mavromatis K."/>
            <person name="Markowitz V."/>
            <person name="Szeto E."/>
            <person name="Ivanova N."/>
            <person name="Mikhailova N."/>
            <person name="Ovchinnikova G."/>
            <person name="Pagani I."/>
            <person name="Pati A."/>
            <person name="Goodwin L."/>
            <person name="Nordberg H.P."/>
            <person name="Cantor M.N."/>
            <person name="Hua S.X."/>
            <person name="Woyke T."/>
            <person name="Eisen J."/>
            <person name="Klenk H.-P."/>
        </authorList>
    </citation>
    <scope>NUCLEOTIDE SEQUENCE [LARGE SCALE GENOMIC DNA]</scope>
    <source>
        <strain evidence="2">DSM 13965</strain>
    </source>
</reference>
<dbReference type="OrthoDB" id="2989236at2"/>
<accession>K6Q1W2</accession>
<dbReference type="HOGENOM" id="CLU_1805267_0_0_9"/>
<dbReference type="InterPro" id="IPR022476">
    <property type="entry name" value="Spore_YabP/YqfC"/>
</dbReference>
<proteinExistence type="predicted"/>
<evidence type="ECO:0000256" key="1">
    <source>
        <dbReference type="SAM" id="MobiDB-lite"/>
    </source>
</evidence>
<gene>
    <name evidence="2" type="ORF">ThesuDRAFT_00692</name>
</gene>
<sequence length="143" mass="14783">MARDGRGGGAGGGVAGGEGWRQWLAGLEDSLAGALELPRDAVRNLPRITLLGGLELVVENHRGVLLFGPGRVLVAVPGGRLEVTGRELAIGRIDREQLCLQGQVEQLRFLPVSGGGEESGRAGPRRTGGFSGRGASRPGGKAR</sequence>
<dbReference type="RefSeq" id="WP_006902964.1">
    <property type="nucleotide sequence ID" value="NZ_JH976535.1"/>
</dbReference>
<dbReference type="Pfam" id="PF07873">
    <property type="entry name" value="YabP"/>
    <property type="match status" value="1"/>
</dbReference>
<protein>
    <submittedName>
        <fullName evidence="2">YabP family protein</fullName>
    </submittedName>
</protein>
<dbReference type="STRING" id="867903.ThesuDRAFT_00692"/>